<dbReference type="SUPFAM" id="SSF109604">
    <property type="entry name" value="HD-domain/PDEase-like"/>
    <property type="match status" value="1"/>
</dbReference>
<dbReference type="PANTHER" id="PTHR33525:SF3">
    <property type="entry name" value="RIBONUCLEASE Y"/>
    <property type="match status" value="1"/>
</dbReference>
<evidence type="ECO:0000313" key="2">
    <source>
        <dbReference type="EMBL" id="MFC7299121.1"/>
    </source>
</evidence>
<evidence type="ECO:0000259" key="1">
    <source>
        <dbReference type="PROSITE" id="PS51833"/>
    </source>
</evidence>
<accession>A0ABW2J6Y2</accession>
<feature type="domain" description="HDOD" evidence="1">
    <location>
        <begin position="16"/>
        <end position="213"/>
    </location>
</feature>
<keyword evidence="3" id="KW-1185">Reference proteome</keyword>
<organism evidence="2 3">
    <name type="scientific">Herminiimonas aquatilis</name>
    <dbReference type="NCBI Taxonomy" id="345342"/>
    <lineage>
        <taxon>Bacteria</taxon>
        <taxon>Pseudomonadati</taxon>
        <taxon>Pseudomonadota</taxon>
        <taxon>Betaproteobacteria</taxon>
        <taxon>Burkholderiales</taxon>
        <taxon>Oxalobacteraceae</taxon>
        <taxon>Herminiimonas</taxon>
    </lineage>
</organism>
<protein>
    <submittedName>
        <fullName evidence="2">HDOD domain-containing protein</fullName>
    </submittedName>
</protein>
<gene>
    <name evidence="2" type="ORF">ACFQO0_11810</name>
</gene>
<reference evidence="3" key="1">
    <citation type="journal article" date="2019" name="Int. J. Syst. Evol. Microbiol.">
        <title>The Global Catalogue of Microorganisms (GCM) 10K type strain sequencing project: providing services to taxonomists for standard genome sequencing and annotation.</title>
        <authorList>
            <consortium name="The Broad Institute Genomics Platform"/>
            <consortium name="The Broad Institute Genome Sequencing Center for Infectious Disease"/>
            <person name="Wu L."/>
            <person name="Ma J."/>
        </authorList>
    </citation>
    <scope>NUCLEOTIDE SEQUENCE [LARGE SCALE GENOMIC DNA]</scope>
    <source>
        <strain evidence="3">CCUG 36956</strain>
    </source>
</reference>
<dbReference type="InterPro" id="IPR013976">
    <property type="entry name" value="HDOD"/>
</dbReference>
<dbReference type="Gene3D" id="1.10.3210.10">
    <property type="entry name" value="Hypothetical protein af1432"/>
    <property type="match status" value="1"/>
</dbReference>
<dbReference type="RefSeq" id="WP_382234858.1">
    <property type="nucleotide sequence ID" value="NZ_JBHTCC010000002.1"/>
</dbReference>
<dbReference type="PROSITE" id="PS51833">
    <property type="entry name" value="HDOD"/>
    <property type="match status" value="1"/>
</dbReference>
<dbReference type="EMBL" id="JBHTCC010000002">
    <property type="protein sequence ID" value="MFC7299121.1"/>
    <property type="molecule type" value="Genomic_DNA"/>
</dbReference>
<dbReference type="InterPro" id="IPR052340">
    <property type="entry name" value="RNase_Y/CdgJ"/>
</dbReference>
<evidence type="ECO:0000313" key="3">
    <source>
        <dbReference type="Proteomes" id="UP001596379"/>
    </source>
</evidence>
<dbReference type="Proteomes" id="UP001596379">
    <property type="component" value="Unassembled WGS sequence"/>
</dbReference>
<dbReference type="Pfam" id="PF08668">
    <property type="entry name" value="HDOD"/>
    <property type="match status" value="1"/>
</dbReference>
<name>A0ABW2J6Y2_9BURK</name>
<proteinExistence type="predicted"/>
<dbReference type="PANTHER" id="PTHR33525">
    <property type="match status" value="1"/>
</dbReference>
<sequence>MSELIDFNELKAANVLPSPKDVRLRVMRLCQQENVSLNALAQQIQADPIVAGRIIKIANSVNPNKNRPIASITTDVLILVGIASVRQVVLGISLVAEHRTGICKNFAYSRFWSRSAAMACAAQSLGESIRVAPVAEMFTCGLLAGIGSLGLASARPTAYSDLIVQWSPSQLREMTQAETSLFGYNHLTLAAAMMADWNIPRLFIDAVQYHETPAQFNLEPGSRQWRLTLMLHLAGKIADLFVATDDEKEDILALIHACAVQLELETERLCNAISIAAADWHDWGTILQIETRPFTPMAGDAFAS</sequence>
<comment type="caution">
    <text evidence="2">The sequence shown here is derived from an EMBL/GenBank/DDBJ whole genome shotgun (WGS) entry which is preliminary data.</text>
</comment>